<dbReference type="RefSeq" id="WP_307263239.1">
    <property type="nucleotide sequence ID" value="NZ_JAUSVL010000001.1"/>
</dbReference>
<sequence>MVPNAKYEKLVSVLREELYCRGHWWQKDMYQAMKAGRSLGDSYIVAAESCRLYDIIKSAGCDDLNKFKPPVWDHFKECLEKLLADSENRFWSIEKEYQRRYPEDGIAPIAFASIYKGCRL</sequence>
<dbReference type="EMBL" id="JAUSVL010000001">
    <property type="protein sequence ID" value="MDQ0291034.1"/>
    <property type="molecule type" value="Genomic_DNA"/>
</dbReference>
<keyword evidence="2" id="KW-1185">Reference proteome</keyword>
<comment type="caution">
    <text evidence="1">The sequence shown here is derived from an EMBL/GenBank/DDBJ whole genome shotgun (WGS) entry which is preliminary data.</text>
</comment>
<evidence type="ECO:0000313" key="2">
    <source>
        <dbReference type="Proteomes" id="UP001238163"/>
    </source>
</evidence>
<evidence type="ECO:0000313" key="1">
    <source>
        <dbReference type="EMBL" id="MDQ0291034.1"/>
    </source>
</evidence>
<dbReference type="AlphaFoldDB" id="A0AAE3VJ32"/>
<gene>
    <name evidence="1" type="ORF">J3R75_003141</name>
</gene>
<organism evidence="1 2">
    <name type="scientific">Oligosphaera ethanolica</name>
    <dbReference type="NCBI Taxonomy" id="760260"/>
    <lineage>
        <taxon>Bacteria</taxon>
        <taxon>Pseudomonadati</taxon>
        <taxon>Lentisphaerota</taxon>
        <taxon>Oligosphaeria</taxon>
        <taxon>Oligosphaerales</taxon>
        <taxon>Oligosphaeraceae</taxon>
        <taxon>Oligosphaera</taxon>
    </lineage>
</organism>
<proteinExistence type="predicted"/>
<accession>A0AAE3VJ32</accession>
<name>A0AAE3VJ32_9BACT</name>
<dbReference type="Proteomes" id="UP001238163">
    <property type="component" value="Unassembled WGS sequence"/>
</dbReference>
<protein>
    <submittedName>
        <fullName evidence="1">Uncharacterized protein</fullName>
    </submittedName>
</protein>
<reference evidence="1" key="1">
    <citation type="submission" date="2023-07" db="EMBL/GenBank/DDBJ databases">
        <title>Genomic Encyclopedia of Type Strains, Phase IV (KMG-IV): sequencing the most valuable type-strain genomes for metagenomic binning, comparative biology and taxonomic classification.</title>
        <authorList>
            <person name="Goeker M."/>
        </authorList>
    </citation>
    <scope>NUCLEOTIDE SEQUENCE</scope>
    <source>
        <strain evidence="1">DSM 24202</strain>
    </source>
</reference>